<protein>
    <submittedName>
        <fullName evidence="1">Alpha/Beta hydrolase protein</fullName>
    </submittedName>
</protein>
<dbReference type="EMBL" id="JAGIZQ010000002">
    <property type="protein sequence ID" value="KAH6641370.1"/>
    <property type="molecule type" value="Genomic_DNA"/>
</dbReference>
<keyword evidence="1" id="KW-0378">Hydrolase</keyword>
<keyword evidence="2" id="KW-1185">Reference proteome</keyword>
<reference evidence="1 2" key="1">
    <citation type="journal article" date="2021" name="Nat. Commun.">
        <title>Genetic determinants of endophytism in the Arabidopsis root mycobiome.</title>
        <authorList>
            <person name="Mesny F."/>
            <person name="Miyauchi S."/>
            <person name="Thiergart T."/>
            <person name="Pickel B."/>
            <person name="Atanasova L."/>
            <person name="Karlsson M."/>
            <person name="Huettel B."/>
            <person name="Barry K.W."/>
            <person name="Haridas S."/>
            <person name="Chen C."/>
            <person name="Bauer D."/>
            <person name="Andreopoulos W."/>
            <person name="Pangilinan J."/>
            <person name="LaButti K."/>
            <person name="Riley R."/>
            <person name="Lipzen A."/>
            <person name="Clum A."/>
            <person name="Drula E."/>
            <person name="Henrissat B."/>
            <person name="Kohler A."/>
            <person name="Grigoriev I.V."/>
            <person name="Martin F.M."/>
            <person name="Hacquard S."/>
        </authorList>
    </citation>
    <scope>NUCLEOTIDE SEQUENCE [LARGE SCALE GENOMIC DNA]</scope>
    <source>
        <strain evidence="1 2">MPI-SDFR-AT-0079</strain>
    </source>
</reference>
<accession>A0ACB7PK15</accession>
<name>A0ACB7PK15_9PEZI</name>
<evidence type="ECO:0000313" key="2">
    <source>
        <dbReference type="Proteomes" id="UP000724584"/>
    </source>
</evidence>
<gene>
    <name evidence="1" type="ORF">F5144DRAFT_627400</name>
</gene>
<evidence type="ECO:0000313" key="1">
    <source>
        <dbReference type="EMBL" id="KAH6641370.1"/>
    </source>
</evidence>
<proteinExistence type="predicted"/>
<sequence>MAPDPPGFFPPARSIPPLSLPHRQTFILLHGRGLSWDTFGQDFISTPFPYPPTSPSDTPTPSPSISQPTDPSPSPSPSPSLTTLRTLHPHAKFLLPLAPRHRATIYARSIIHQWFDSWHLNPPPSSTTSTTTTTTSINTTTEEWRCAPGLHDTVQHLHDLIRTEAAAVGGPHNVVLGGLSQGCAAGLVALLLWEGPALGGFWGMCGWLVFEAGVRGVLGEGEGEDGGGDGGFDPFERDEKDEGEGEEVSVEGKVVRVLREMLELEGKPPVGRPPSFDTPVFLGHGIEDDKVPVDRGRAAAECLAAVDMDTEWKAYEGLGHWYSAAMLADMASFLAVRTHWGHGNEES</sequence>
<dbReference type="Proteomes" id="UP000724584">
    <property type="component" value="Unassembled WGS sequence"/>
</dbReference>
<comment type="caution">
    <text evidence="1">The sequence shown here is derived from an EMBL/GenBank/DDBJ whole genome shotgun (WGS) entry which is preliminary data.</text>
</comment>
<organism evidence="1 2">
    <name type="scientific">Chaetomium tenue</name>
    <dbReference type="NCBI Taxonomy" id="1854479"/>
    <lineage>
        <taxon>Eukaryota</taxon>
        <taxon>Fungi</taxon>
        <taxon>Dikarya</taxon>
        <taxon>Ascomycota</taxon>
        <taxon>Pezizomycotina</taxon>
        <taxon>Sordariomycetes</taxon>
        <taxon>Sordariomycetidae</taxon>
        <taxon>Sordariales</taxon>
        <taxon>Chaetomiaceae</taxon>
        <taxon>Chaetomium</taxon>
    </lineage>
</organism>